<evidence type="ECO:0000313" key="10">
    <source>
        <dbReference type="Proteomes" id="UP001408789"/>
    </source>
</evidence>
<evidence type="ECO:0000256" key="7">
    <source>
        <dbReference type="SAM" id="MobiDB-lite"/>
    </source>
</evidence>
<dbReference type="AlphaFoldDB" id="A0AAP0CVV5"/>
<evidence type="ECO:0000259" key="8">
    <source>
        <dbReference type="Pfam" id="PF00892"/>
    </source>
</evidence>
<evidence type="ECO:0000256" key="3">
    <source>
        <dbReference type="ARBA" id="ARBA00022692"/>
    </source>
</evidence>
<comment type="subcellular location">
    <subcellularLocation>
        <location evidence="1 6">Membrane</location>
        <topology evidence="1 6">Multi-pass membrane protein</topology>
    </subcellularLocation>
</comment>
<gene>
    <name evidence="9" type="ORF">SSX86_018387</name>
</gene>
<name>A0AAP0CVV5_9ASTR</name>
<dbReference type="Proteomes" id="UP001408789">
    <property type="component" value="Unassembled WGS sequence"/>
</dbReference>
<dbReference type="InterPro" id="IPR037185">
    <property type="entry name" value="EmrE-like"/>
</dbReference>
<evidence type="ECO:0000256" key="5">
    <source>
        <dbReference type="ARBA" id="ARBA00023136"/>
    </source>
</evidence>
<proteinExistence type="inferred from homology"/>
<comment type="similarity">
    <text evidence="2 6">Belongs to the drug/metabolite transporter (DMT) superfamily. Plant drug/metabolite exporter (P-DME) (TC 2.A.7.4) family.</text>
</comment>
<feature type="transmembrane region" description="Helical" evidence="6">
    <location>
        <begin position="84"/>
        <end position="103"/>
    </location>
</feature>
<feature type="domain" description="EamA" evidence="8">
    <location>
        <begin position="23"/>
        <end position="162"/>
    </location>
</feature>
<evidence type="ECO:0000256" key="6">
    <source>
        <dbReference type="RuleBase" id="RU363077"/>
    </source>
</evidence>
<feature type="transmembrane region" description="Helical" evidence="6">
    <location>
        <begin position="21"/>
        <end position="43"/>
    </location>
</feature>
<feature type="transmembrane region" description="Helical" evidence="6">
    <location>
        <begin position="292"/>
        <end position="313"/>
    </location>
</feature>
<dbReference type="SUPFAM" id="SSF103481">
    <property type="entry name" value="Multidrug resistance efflux transporter EmrE"/>
    <property type="match status" value="2"/>
</dbReference>
<dbReference type="Pfam" id="PF00892">
    <property type="entry name" value="EamA"/>
    <property type="match status" value="2"/>
</dbReference>
<feature type="compositionally biased region" description="Acidic residues" evidence="7">
    <location>
        <begin position="349"/>
        <end position="360"/>
    </location>
</feature>
<accession>A0AAP0CVV5</accession>
<evidence type="ECO:0000256" key="2">
    <source>
        <dbReference type="ARBA" id="ARBA00007635"/>
    </source>
</evidence>
<feature type="domain" description="EamA" evidence="8">
    <location>
        <begin position="197"/>
        <end position="336"/>
    </location>
</feature>
<feature type="transmembrane region" description="Helical" evidence="6">
    <location>
        <begin position="109"/>
        <end position="133"/>
    </location>
</feature>
<feature type="transmembrane region" description="Helical" evidence="6">
    <location>
        <begin position="194"/>
        <end position="215"/>
    </location>
</feature>
<feature type="transmembrane region" description="Helical" evidence="6">
    <location>
        <begin position="153"/>
        <end position="174"/>
    </location>
</feature>
<organism evidence="9 10">
    <name type="scientific">Deinandra increscens subsp. villosa</name>
    <dbReference type="NCBI Taxonomy" id="3103831"/>
    <lineage>
        <taxon>Eukaryota</taxon>
        <taxon>Viridiplantae</taxon>
        <taxon>Streptophyta</taxon>
        <taxon>Embryophyta</taxon>
        <taxon>Tracheophyta</taxon>
        <taxon>Spermatophyta</taxon>
        <taxon>Magnoliopsida</taxon>
        <taxon>eudicotyledons</taxon>
        <taxon>Gunneridae</taxon>
        <taxon>Pentapetalae</taxon>
        <taxon>asterids</taxon>
        <taxon>campanulids</taxon>
        <taxon>Asterales</taxon>
        <taxon>Asteraceae</taxon>
        <taxon>Asteroideae</taxon>
        <taxon>Heliantheae alliance</taxon>
        <taxon>Madieae</taxon>
        <taxon>Madiinae</taxon>
        <taxon>Deinandra</taxon>
    </lineage>
</organism>
<keyword evidence="4 6" id="KW-1133">Transmembrane helix</keyword>
<evidence type="ECO:0000313" key="9">
    <source>
        <dbReference type="EMBL" id="KAK9061207.1"/>
    </source>
</evidence>
<dbReference type="GO" id="GO:0016020">
    <property type="term" value="C:membrane"/>
    <property type="evidence" value="ECO:0007669"/>
    <property type="project" value="UniProtKB-SubCell"/>
</dbReference>
<feature type="transmembrane region" description="Helical" evidence="6">
    <location>
        <begin position="227"/>
        <end position="248"/>
    </location>
</feature>
<feature type="region of interest" description="Disordered" evidence="7">
    <location>
        <begin position="345"/>
        <end position="385"/>
    </location>
</feature>
<dbReference type="InterPro" id="IPR030184">
    <property type="entry name" value="WAT1-related"/>
</dbReference>
<sequence>MIMKRMMPQSDRWSRFVDQGKPYLGVLFLQLGYAFNGVIVKSALNKGLNPCTFSVYRNIAAVIAFGPFAVYFERKMRPKMTLSVFLKIMLLAQLEPVLDQILYYTGMKYTTATFAIAMCNILPALTFFMAWIFRLEKVNIRRLHSQAKIVGTLVTVGGAMVMTLVNGVPIPLPWSHLSRVHQPLTNAAVTDEDHHIKGAIMITAGCFFWASFFILQAVTLKKYPAQLSLTTFICLMGALQGTVMTLVIEKAKKDIWALNWDAKLFATLYSGIVRSGASYYVSGLIMKVKGPFFVTAFNPFGMVIVVIVSSFTLGEKLNVGRIVGAVVIVIGLYLIIWGKSKDSGLTDSINDEVETTDEETSSDKNQEPDNVGETMKEDRDVEALV</sequence>
<keyword evidence="3 6" id="KW-0812">Transmembrane</keyword>
<dbReference type="InterPro" id="IPR000620">
    <property type="entry name" value="EamA_dom"/>
</dbReference>
<feature type="transmembrane region" description="Helical" evidence="6">
    <location>
        <begin position="55"/>
        <end position="72"/>
    </location>
</feature>
<feature type="transmembrane region" description="Helical" evidence="6">
    <location>
        <begin position="268"/>
        <end position="285"/>
    </location>
</feature>
<keyword evidence="5 6" id="KW-0472">Membrane</keyword>
<feature type="compositionally biased region" description="Basic and acidic residues" evidence="7">
    <location>
        <begin position="374"/>
        <end position="385"/>
    </location>
</feature>
<comment type="caution">
    <text evidence="9">The sequence shown here is derived from an EMBL/GenBank/DDBJ whole genome shotgun (WGS) entry which is preliminary data.</text>
</comment>
<keyword evidence="10" id="KW-1185">Reference proteome</keyword>
<dbReference type="PANTHER" id="PTHR31218">
    <property type="entry name" value="WAT1-RELATED PROTEIN"/>
    <property type="match status" value="1"/>
</dbReference>
<dbReference type="GO" id="GO:0022857">
    <property type="term" value="F:transmembrane transporter activity"/>
    <property type="evidence" value="ECO:0007669"/>
    <property type="project" value="InterPro"/>
</dbReference>
<evidence type="ECO:0000256" key="1">
    <source>
        <dbReference type="ARBA" id="ARBA00004141"/>
    </source>
</evidence>
<protein>
    <recommendedName>
        <fullName evidence="6">WAT1-related protein</fullName>
    </recommendedName>
</protein>
<reference evidence="9 10" key="1">
    <citation type="submission" date="2024-04" db="EMBL/GenBank/DDBJ databases">
        <title>The reference genome of an endangered Asteraceae, Deinandra increscens subsp. villosa, native to the Central Coast of California.</title>
        <authorList>
            <person name="Guilliams M."/>
            <person name="Hasenstab-Lehman K."/>
            <person name="Meyer R."/>
            <person name="Mcevoy S."/>
        </authorList>
    </citation>
    <scope>NUCLEOTIDE SEQUENCE [LARGE SCALE GENOMIC DNA]</scope>
    <source>
        <tissue evidence="9">Leaf</tissue>
    </source>
</reference>
<feature type="transmembrane region" description="Helical" evidence="6">
    <location>
        <begin position="319"/>
        <end position="338"/>
    </location>
</feature>
<dbReference type="EMBL" id="JBCNJP010000019">
    <property type="protein sequence ID" value="KAK9061207.1"/>
    <property type="molecule type" value="Genomic_DNA"/>
</dbReference>
<evidence type="ECO:0000256" key="4">
    <source>
        <dbReference type="ARBA" id="ARBA00022989"/>
    </source>
</evidence>